<dbReference type="GO" id="GO:0046872">
    <property type="term" value="F:metal ion binding"/>
    <property type="evidence" value="ECO:0007669"/>
    <property type="project" value="UniProtKB-KW"/>
</dbReference>
<keyword evidence="4" id="KW-0732">Signal</keyword>
<evidence type="ECO:0000256" key="3">
    <source>
        <dbReference type="RuleBase" id="RU003946"/>
    </source>
</evidence>
<feature type="binding site" evidence="2">
    <location>
        <position position="132"/>
    </location>
    <ligand>
        <name>Mg(2+)</name>
        <dbReference type="ChEBI" id="CHEBI:18420"/>
    </ligand>
</feature>
<feature type="binding site" evidence="2">
    <location>
        <position position="242"/>
    </location>
    <ligand>
        <name>Mg(2+)</name>
        <dbReference type="ChEBI" id="CHEBI:18420"/>
    </ligand>
</feature>
<feature type="chain" id="PRO_5043817917" evidence="4">
    <location>
        <begin position="21"/>
        <end position="581"/>
    </location>
</feature>
<dbReference type="Pfam" id="PF00245">
    <property type="entry name" value="Alk_phosphatase"/>
    <property type="match status" value="1"/>
</dbReference>
<dbReference type="InterPro" id="IPR017850">
    <property type="entry name" value="Alkaline_phosphatase_core_sf"/>
</dbReference>
<dbReference type="Gene3D" id="3.40.720.10">
    <property type="entry name" value="Alkaline Phosphatase, subunit A"/>
    <property type="match status" value="1"/>
</dbReference>
<dbReference type="KEGG" id="mflg:ABS361_20095"/>
<keyword evidence="2" id="KW-0460">Magnesium</keyword>
<dbReference type="SMART" id="SM00098">
    <property type="entry name" value="alkPPc"/>
    <property type="match status" value="1"/>
</dbReference>
<dbReference type="PANTHER" id="PTHR11596">
    <property type="entry name" value="ALKALINE PHOSPHATASE"/>
    <property type="match status" value="1"/>
</dbReference>
<dbReference type="SUPFAM" id="SSF53649">
    <property type="entry name" value="Alkaline phosphatase-like"/>
    <property type="match status" value="1"/>
</dbReference>
<feature type="binding site" evidence="2">
    <location>
        <position position="387"/>
    </location>
    <ligand>
        <name>Zn(2+)</name>
        <dbReference type="ChEBI" id="CHEBI:29105"/>
        <label>2</label>
    </ligand>
</feature>
<organism evidence="5">
    <name type="scientific">Methyloraptor flagellatus</name>
    <dbReference type="NCBI Taxonomy" id="3162530"/>
    <lineage>
        <taxon>Bacteria</taxon>
        <taxon>Pseudomonadati</taxon>
        <taxon>Pseudomonadota</taxon>
        <taxon>Alphaproteobacteria</taxon>
        <taxon>Hyphomicrobiales</taxon>
        <taxon>Ancalomicrobiaceae</taxon>
        <taxon>Methyloraptor</taxon>
    </lineage>
</organism>
<proteinExistence type="inferred from homology"/>
<dbReference type="RefSeq" id="WP_407049387.1">
    <property type="nucleotide sequence ID" value="NZ_CP158568.1"/>
</dbReference>
<evidence type="ECO:0000313" key="5">
    <source>
        <dbReference type="EMBL" id="XBY44295.1"/>
    </source>
</evidence>
<protein>
    <submittedName>
        <fullName evidence="5">Alkaline phosphatase</fullName>
        <ecNumber evidence="5">3.1.3.1</ecNumber>
    </submittedName>
</protein>
<dbReference type="InterPro" id="IPR001952">
    <property type="entry name" value="Alkaline_phosphatase"/>
</dbReference>
<accession>A0AAU7X8C3</accession>
<reference evidence="5" key="1">
    <citation type="submission" date="2024-06" db="EMBL/GenBank/DDBJ databases">
        <title>Methylostella associata gen. nov., sp. nov., a novel Ancalomicrobiaceae-affiliated facultatively methylotrophic bacteria that feed on methanotrophs of the genus Methylococcus.</title>
        <authorList>
            <person name="Saltykova V."/>
            <person name="Danilova O.V."/>
            <person name="Oshkin I.Y."/>
            <person name="Belova S.E."/>
            <person name="Pimenov N.V."/>
            <person name="Dedysh S.N."/>
        </authorList>
    </citation>
    <scope>NUCLEOTIDE SEQUENCE</scope>
    <source>
        <strain evidence="5">S20</strain>
    </source>
</reference>
<dbReference type="AlphaFoldDB" id="A0AAU7X8C3"/>
<gene>
    <name evidence="5" type="ORF">ABS361_20095</name>
</gene>
<feature type="binding site" evidence="2">
    <location>
        <position position="132"/>
    </location>
    <ligand>
        <name>Zn(2+)</name>
        <dbReference type="ChEBI" id="CHEBI:29105"/>
        <label>2</label>
    </ligand>
</feature>
<dbReference type="CDD" id="cd16012">
    <property type="entry name" value="ALP"/>
    <property type="match status" value="1"/>
</dbReference>
<evidence type="ECO:0000256" key="4">
    <source>
        <dbReference type="SAM" id="SignalP"/>
    </source>
</evidence>
<feature type="active site" description="Phosphoserine intermediate" evidence="1">
    <location>
        <position position="181"/>
    </location>
</feature>
<feature type="signal peptide" evidence="4">
    <location>
        <begin position="1"/>
        <end position="20"/>
    </location>
</feature>
<evidence type="ECO:0000256" key="1">
    <source>
        <dbReference type="PIRSR" id="PIRSR601952-1"/>
    </source>
</evidence>
<keyword evidence="2" id="KW-0862">Zinc</keyword>
<keyword evidence="5" id="KW-0378">Hydrolase</keyword>
<feature type="binding site" evidence="2">
    <location>
        <position position="383"/>
    </location>
    <ligand>
        <name>Zn(2+)</name>
        <dbReference type="ChEBI" id="CHEBI:29105"/>
        <label>2</label>
    </ligand>
</feature>
<sequence>MRLSTLLLATALTAAGTAAAGAQTIYPLTRAEILVGSKFDFKVEFPGAPAQGAVKVTINGQDPAAVLGQSATFVEKEDGLEHSAYWIRGASVAKPGSYTVEATAGDKTAKVTWEVFGTEARKAKNVILFIGDGMSVTDRTAARILSKGLVEGRYGGELAIDDMPYMALVSTSGTDSVVTDSANSMSAYTTGHKSCVNALGVYCAKNKSTLDHPKVETIGELLKRTYGMSVGVVTNSEIEDATPAGVVSHTRKRSDYNDIVKMFYAVKPDVIMGGGSPNFLPKSIPGSKRTDEENFVEKFKADGYTFVSTATEMRAAAAEGKTKVLGLFNTGNVDGAYDQKFKLGTTSKFPDQPDLAEQTRIAIDALSKNDKGFFLMVESARIDKYKHSLDWERGVFDTILLDNAVKQAKAFAEKNNDTMIIVVPDHAHMVGIIGSYDDSLPGQTPREKLGVYDKSKFPQYKPDANGYPESVDLPVRLGYTFGSYPDHCFDAKPHLDGEFVPAVAGAEKGTFIANEKYCKPGSVRVTGNLPAEANSGVHAADDVLLTAMGPGADVFHGRVDNTRVFRAMVSALGLGQVLAAK</sequence>
<feature type="binding site" evidence="2">
    <location>
        <position position="425"/>
    </location>
    <ligand>
        <name>Zn(2+)</name>
        <dbReference type="ChEBI" id="CHEBI:29105"/>
        <label>2</label>
    </ligand>
</feature>
<feature type="binding site" evidence="2">
    <location>
        <position position="240"/>
    </location>
    <ligand>
        <name>Mg(2+)</name>
        <dbReference type="ChEBI" id="CHEBI:18420"/>
    </ligand>
</feature>
<dbReference type="EC" id="3.1.3.1" evidence="5"/>
<comment type="cofactor">
    <cofactor evidence="2">
        <name>Mg(2+)</name>
        <dbReference type="ChEBI" id="CHEBI:18420"/>
    </cofactor>
    <text evidence="2">Binds 1 Mg(2+) ion.</text>
</comment>
<dbReference type="PRINTS" id="PR00113">
    <property type="entry name" value="ALKPHPHTASE"/>
</dbReference>
<comment type="similarity">
    <text evidence="3">Belongs to the alkaline phosphatase family.</text>
</comment>
<feature type="binding site" evidence="2">
    <location>
        <position position="538"/>
    </location>
    <ligand>
        <name>Zn(2+)</name>
        <dbReference type="ChEBI" id="CHEBI:29105"/>
        <label>2</label>
    </ligand>
</feature>
<keyword evidence="2" id="KW-0479">Metal-binding</keyword>
<feature type="binding site" evidence="2">
    <location>
        <position position="426"/>
    </location>
    <ligand>
        <name>Zn(2+)</name>
        <dbReference type="ChEBI" id="CHEBI:29105"/>
        <label>2</label>
    </ligand>
</feature>
<dbReference type="PANTHER" id="PTHR11596:SF72">
    <property type="entry name" value="ALKALINE PHOSPHATASE"/>
    <property type="match status" value="1"/>
</dbReference>
<evidence type="ECO:0000256" key="2">
    <source>
        <dbReference type="PIRSR" id="PIRSR601952-2"/>
    </source>
</evidence>
<name>A0AAU7X8C3_9HYPH</name>
<dbReference type="EMBL" id="CP158568">
    <property type="protein sequence ID" value="XBY44295.1"/>
    <property type="molecule type" value="Genomic_DNA"/>
</dbReference>
<dbReference type="GO" id="GO:0004035">
    <property type="term" value="F:alkaline phosphatase activity"/>
    <property type="evidence" value="ECO:0007669"/>
    <property type="project" value="UniProtKB-EC"/>
</dbReference>
<feature type="binding site" evidence="2">
    <location>
        <position position="378"/>
    </location>
    <ligand>
        <name>Mg(2+)</name>
        <dbReference type="ChEBI" id="CHEBI:18420"/>
    </ligand>
</feature>
<comment type="cofactor">
    <cofactor evidence="2">
        <name>Zn(2+)</name>
        <dbReference type="ChEBI" id="CHEBI:29105"/>
    </cofactor>
    <text evidence="2">Binds 2 Zn(2+) ions.</text>
</comment>